<evidence type="ECO:0000313" key="3">
    <source>
        <dbReference type="Proteomes" id="UP000198625"/>
    </source>
</evidence>
<evidence type="ECO:0000313" key="2">
    <source>
        <dbReference type="EMBL" id="SDY72775.1"/>
    </source>
</evidence>
<keyword evidence="1" id="KW-0812">Transmembrane</keyword>
<sequence>MNSKSIVYILSTLICSSVFVIFGTYALKKKGPVHFWAGSVVKDEEIKDVKAYNRANAFMWLGAGAIIAFSGFASLIWKSKMISLVFVLLIFFIIIIMMVLYQKIYNKYKA</sequence>
<name>A0A1H3M9R9_9FIRM</name>
<keyword evidence="1" id="KW-1133">Transmembrane helix</keyword>
<dbReference type="AlphaFoldDB" id="A0A1H3M9R9"/>
<reference evidence="2 3" key="1">
    <citation type="submission" date="2016-10" db="EMBL/GenBank/DDBJ databases">
        <authorList>
            <person name="de Groot N.N."/>
        </authorList>
    </citation>
    <scope>NUCLEOTIDE SEQUENCE [LARGE SCALE GENOMIC DNA]</scope>
    <source>
        <strain evidence="2 3">DSM 21650</strain>
    </source>
</reference>
<proteinExistence type="predicted"/>
<gene>
    <name evidence="2" type="ORF">SAMN05660462_00739</name>
</gene>
<dbReference type="OrthoDB" id="9808116at2"/>
<feature type="transmembrane region" description="Helical" evidence="1">
    <location>
        <begin position="6"/>
        <end position="27"/>
    </location>
</feature>
<dbReference type="RefSeq" id="WP_091727384.1">
    <property type="nucleotide sequence ID" value="NZ_FNQE01000006.1"/>
</dbReference>
<feature type="transmembrane region" description="Helical" evidence="1">
    <location>
        <begin position="57"/>
        <end position="76"/>
    </location>
</feature>
<organism evidence="2 3">
    <name type="scientific">Proteiniborus ethanoligenes</name>
    <dbReference type="NCBI Taxonomy" id="415015"/>
    <lineage>
        <taxon>Bacteria</taxon>
        <taxon>Bacillati</taxon>
        <taxon>Bacillota</taxon>
        <taxon>Clostridia</taxon>
        <taxon>Eubacteriales</taxon>
        <taxon>Proteiniborus</taxon>
    </lineage>
</organism>
<evidence type="ECO:0000256" key="1">
    <source>
        <dbReference type="SAM" id="Phobius"/>
    </source>
</evidence>
<protein>
    <recommendedName>
        <fullName evidence="4">SdpI/YhfL protein family protein</fullName>
    </recommendedName>
</protein>
<dbReference type="Proteomes" id="UP000198625">
    <property type="component" value="Unassembled WGS sequence"/>
</dbReference>
<evidence type="ECO:0008006" key="4">
    <source>
        <dbReference type="Google" id="ProtNLM"/>
    </source>
</evidence>
<feature type="transmembrane region" description="Helical" evidence="1">
    <location>
        <begin position="82"/>
        <end position="101"/>
    </location>
</feature>
<keyword evidence="1" id="KW-0472">Membrane</keyword>
<accession>A0A1H3M9R9</accession>
<keyword evidence="3" id="KW-1185">Reference proteome</keyword>
<dbReference type="EMBL" id="FNQE01000006">
    <property type="protein sequence ID" value="SDY72775.1"/>
    <property type="molecule type" value="Genomic_DNA"/>
</dbReference>